<comment type="subcellular location">
    <subcellularLocation>
        <location evidence="4">Cytoplasm</location>
    </subcellularLocation>
    <subcellularLocation>
        <location evidence="3">Nucleus</location>
    </subcellularLocation>
</comment>
<dbReference type="SUPFAM" id="SSF101936">
    <property type="entry name" value="DNA-binding pseudobarrel domain"/>
    <property type="match status" value="1"/>
</dbReference>
<evidence type="ECO:0000256" key="19">
    <source>
        <dbReference type="SAM" id="MobiDB-lite"/>
    </source>
</evidence>
<evidence type="ECO:0000256" key="2">
    <source>
        <dbReference type="ARBA" id="ARBA00001968"/>
    </source>
</evidence>
<reference evidence="20 21" key="1">
    <citation type="journal article" date="2020" name="Mol. Plant">
        <title>The Chromosome-Based Rubber Tree Genome Provides New Insights into Spurge Genome Evolution and Rubber Biosynthesis.</title>
        <authorList>
            <person name="Liu J."/>
            <person name="Shi C."/>
            <person name="Shi C.C."/>
            <person name="Li W."/>
            <person name="Zhang Q.J."/>
            <person name="Zhang Y."/>
            <person name="Li K."/>
            <person name="Lu H.F."/>
            <person name="Shi C."/>
            <person name="Zhu S.T."/>
            <person name="Xiao Z.Y."/>
            <person name="Nan H."/>
            <person name="Yue Y."/>
            <person name="Zhu X.G."/>
            <person name="Wu Y."/>
            <person name="Hong X.N."/>
            <person name="Fan G.Y."/>
            <person name="Tong Y."/>
            <person name="Zhang D."/>
            <person name="Mao C.L."/>
            <person name="Liu Y.L."/>
            <person name="Hao S.J."/>
            <person name="Liu W.Q."/>
            <person name="Lv M.Q."/>
            <person name="Zhang H.B."/>
            <person name="Liu Y."/>
            <person name="Hu-Tang G.R."/>
            <person name="Wang J.P."/>
            <person name="Wang J.H."/>
            <person name="Sun Y.H."/>
            <person name="Ni S.B."/>
            <person name="Chen W.B."/>
            <person name="Zhang X.C."/>
            <person name="Jiao Y.N."/>
            <person name="Eichler E.E."/>
            <person name="Li G.H."/>
            <person name="Liu X."/>
            <person name="Gao L.Z."/>
        </authorList>
    </citation>
    <scope>NUCLEOTIDE SEQUENCE [LARGE SCALE GENOMIC DNA]</scope>
    <source>
        <strain evidence="21">cv. GT1</strain>
        <tissue evidence="20">Leaf</tissue>
    </source>
</reference>
<evidence type="ECO:0000256" key="17">
    <source>
        <dbReference type="ARBA" id="ARBA00023242"/>
    </source>
</evidence>
<evidence type="ECO:0000256" key="18">
    <source>
        <dbReference type="ARBA" id="ARBA00025148"/>
    </source>
</evidence>
<dbReference type="InterPro" id="IPR036397">
    <property type="entry name" value="RNaseH_sf"/>
</dbReference>
<evidence type="ECO:0000256" key="16">
    <source>
        <dbReference type="ARBA" id="ARBA00023163"/>
    </source>
</evidence>
<comment type="catalytic activity">
    <reaction evidence="1">
        <text>Exonucleolytic cleavage of poly(A) to 5'-AMP.</text>
        <dbReference type="EC" id="3.1.13.4"/>
    </reaction>
</comment>
<dbReference type="GO" id="GO:0030014">
    <property type="term" value="C:CCR4-NOT complex"/>
    <property type="evidence" value="ECO:0007669"/>
    <property type="project" value="InterPro"/>
</dbReference>
<keyword evidence="8" id="KW-0963">Cytoplasm</keyword>
<dbReference type="GO" id="GO:0046872">
    <property type="term" value="F:metal ion binding"/>
    <property type="evidence" value="ECO:0007669"/>
    <property type="project" value="UniProtKB-KW"/>
</dbReference>
<evidence type="ECO:0000256" key="15">
    <source>
        <dbReference type="ARBA" id="ARBA00023125"/>
    </source>
</evidence>
<dbReference type="Pfam" id="PF03754">
    <property type="entry name" value="At2g31720-like"/>
    <property type="match status" value="1"/>
</dbReference>
<dbReference type="GO" id="GO:0004535">
    <property type="term" value="F:poly(A)-specific ribonuclease activity"/>
    <property type="evidence" value="ECO:0007669"/>
    <property type="project" value="UniProtKB-EC"/>
</dbReference>
<dbReference type="InterPro" id="IPR039637">
    <property type="entry name" value="CNOT7/CNOT8/Pop2"/>
</dbReference>
<keyword evidence="13" id="KW-0694">RNA-binding</keyword>
<dbReference type="Proteomes" id="UP000467840">
    <property type="component" value="Chromosome 5"/>
</dbReference>
<keyword evidence="11" id="KW-0378">Hydrolase</keyword>
<evidence type="ECO:0000256" key="6">
    <source>
        <dbReference type="ARBA" id="ARBA00011757"/>
    </source>
</evidence>
<comment type="cofactor">
    <cofactor evidence="2">
        <name>a divalent metal cation</name>
        <dbReference type="ChEBI" id="CHEBI:60240"/>
    </cofactor>
</comment>
<keyword evidence="14" id="KW-0805">Transcription regulation</keyword>
<dbReference type="InterPro" id="IPR006941">
    <property type="entry name" value="RNase_CAF1"/>
</dbReference>
<comment type="caution">
    <text evidence="20">The sequence shown here is derived from an EMBL/GenBank/DDBJ whole genome shotgun (WGS) entry which is preliminary data.</text>
</comment>
<keyword evidence="21" id="KW-1185">Reference proteome</keyword>
<evidence type="ECO:0000313" key="21">
    <source>
        <dbReference type="Proteomes" id="UP000467840"/>
    </source>
</evidence>
<evidence type="ECO:0000256" key="1">
    <source>
        <dbReference type="ARBA" id="ARBA00001663"/>
    </source>
</evidence>
<keyword evidence="12" id="KW-0269">Exonuclease</keyword>
<keyword evidence="9" id="KW-0540">Nuclease</keyword>
<evidence type="ECO:0000256" key="7">
    <source>
        <dbReference type="ARBA" id="ARBA00012161"/>
    </source>
</evidence>
<dbReference type="SUPFAM" id="SSF53098">
    <property type="entry name" value="Ribonuclease H-like"/>
    <property type="match status" value="1"/>
</dbReference>
<evidence type="ECO:0000256" key="3">
    <source>
        <dbReference type="ARBA" id="ARBA00004123"/>
    </source>
</evidence>
<dbReference type="InterPro" id="IPR015300">
    <property type="entry name" value="DNA-bd_pseudobarrel_sf"/>
</dbReference>
<evidence type="ECO:0000313" key="20">
    <source>
        <dbReference type="EMBL" id="KAF2324046.1"/>
    </source>
</evidence>
<dbReference type="Gene3D" id="3.30.420.10">
    <property type="entry name" value="Ribonuclease H-like superfamily/Ribonuclease H"/>
    <property type="match status" value="1"/>
</dbReference>
<keyword evidence="15" id="KW-0238">DNA-binding</keyword>
<dbReference type="EC" id="3.1.13.4" evidence="7"/>
<dbReference type="AlphaFoldDB" id="A0A6A6NFX9"/>
<dbReference type="GO" id="GO:0005737">
    <property type="term" value="C:cytoplasm"/>
    <property type="evidence" value="ECO:0007669"/>
    <property type="project" value="UniProtKB-SubCell"/>
</dbReference>
<dbReference type="InterPro" id="IPR012337">
    <property type="entry name" value="RNaseH-like_sf"/>
</dbReference>
<keyword evidence="10" id="KW-0479">Metal-binding</keyword>
<dbReference type="Gene3D" id="2.40.330.10">
    <property type="entry name" value="DNA-binding pseudobarrel domain"/>
    <property type="match status" value="1"/>
</dbReference>
<proteinExistence type="inferred from homology"/>
<accession>A0A6A6NFX9</accession>
<sequence length="504" mass="58040">MGRVLDANDDGGCFDKMVAAIKLVEESILIAFVQQVRAEAMSKHDDRLAASVPKKSRGHGQCQDKKPLSHSSLFLHEKSSRSMNEIKRRVCGKRCSESVNNTEDEQKKRKLLKRPNRTCFANIGSETPPDMPDESWDKIRTKGGTDVKLVIMKQMFTTDLNPHHDRFSIPFKQIRDSNFLTEDEKSKLKEQKENIPVTLMEPCGDESKMLLRQSNLKSSSTYVLTTNWKKVLEKNHQGSSGKFKQNDIVQLCYFFQLTVVPCGDESKMLLRLKQWNLKSNRNKVLERNHQGLVSAKYGTLLGLKKEIEKGELLILIDLGLSSLFLFESGMGILYKETTFMIHSIHFSSTFYQELSDHCEMGIRQVWACNLMEELQKMDAALHHHKVVSMDSEFPGFLRKTPRRSDELSAFADMKFNVDNMKIIQLGITLSDENGIIAGTWEFNFKFLIETEVFYDPKSIEFLKESGIDFEELRINGIDQLFFSNMFTHVLSRHRDLKWLTFHGL</sequence>
<dbReference type="GO" id="GO:0003677">
    <property type="term" value="F:DNA binding"/>
    <property type="evidence" value="ECO:0007669"/>
    <property type="project" value="UniProtKB-KW"/>
</dbReference>
<evidence type="ECO:0000256" key="4">
    <source>
        <dbReference type="ARBA" id="ARBA00004496"/>
    </source>
</evidence>
<gene>
    <name evidence="20" type="ORF">GH714_006356</name>
</gene>
<dbReference type="PANTHER" id="PTHR10797">
    <property type="entry name" value="CCR4-NOT TRANSCRIPTION COMPLEX SUBUNIT"/>
    <property type="match status" value="1"/>
</dbReference>
<evidence type="ECO:0000256" key="13">
    <source>
        <dbReference type="ARBA" id="ARBA00022884"/>
    </source>
</evidence>
<evidence type="ECO:0000256" key="9">
    <source>
        <dbReference type="ARBA" id="ARBA00022722"/>
    </source>
</evidence>
<dbReference type="EMBL" id="JAAGAX010000001">
    <property type="protein sequence ID" value="KAF2324046.1"/>
    <property type="molecule type" value="Genomic_DNA"/>
</dbReference>
<keyword evidence="16" id="KW-0804">Transcription</keyword>
<name>A0A6A6NFX9_HEVBR</name>
<evidence type="ECO:0000256" key="8">
    <source>
        <dbReference type="ARBA" id="ARBA00022490"/>
    </source>
</evidence>
<evidence type="ECO:0000256" key="5">
    <source>
        <dbReference type="ARBA" id="ARBA00008372"/>
    </source>
</evidence>
<feature type="region of interest" description="Disordered" evidence="19">
    <location>
        <begin position="47"/>
        <end position="68"/>
    </location>
</feature>
<evidence type="ECO:0000256" key="11">
    <source>
        <dbReference type="ARBA" id="ARBA00022801"/>
    </source>
</evidence>
<evidence type="ECO:0000256" key="12">
    <source>
        <dbReference type="ARBA" id="ARBA00022839"/>
    </source>
</evidence>
<comment type="similarity">
    <text evidence="5">Belongs to the CAF1 family.</text>
</comment>
<dbReference type="Pfam" id="PF04857">
    <property type="entry name" value="CAF1"/>
    <property type="match status" value="1"/>
</dbReference>
<dbReference type="GO" id="GO:0005634">
    <property type="term" value="C:nucleus"/>
    <property type="evidence" value="ECO:0007669"/>
    <property type="project" value="UniProtKB-SubCell"/>
</dbReference>
<protein>
    <recommendedName>
        <fullName evidence="7">poly(A)-specific ribonuclease</fullName>
        <ecNumber evidence="7">3.1.13.4</ecNumber>
    </recommendedName>
</protein>
<keyword evidence="17" id="KW-0539">Nucleus</keyword>
<evidence type="ECO:0000256" key="14">
    <source>
        <dbReference type="ARBA" id="ARBA00023015"/>
    </source>
</evidence>
<dbReference type="InterPro" id="IPR005508">
    <property type="entry name" value="At2g31720-like"/>
</dbReference>
<organism evidence="20 21">
    <name type="scientific">Hevea brasiliensis</name>
    <name type="common">Para rubber tree</name>
    <name type="synonym">Siphonia brasiliensis</name>
    <dbReference type="NCBI Taxonomy" id="3981"/>
    <lineage>
        <taxon>Eukaryota</taxon>
        <taxon>Viridiplantae</taxon>
        <taxon>Streptophyta</taxon>
        <taxon>Embryophyta</taxon>
        <taxon>Tracheophyta</taxon>
        <taxon>Spermatophyta</taxon>
        <taxon>Magnoliopsida</taxon>
        <taxon>eudicotyledons</taxon>
        <taxon>Gunneridae</taxon>
        <taxon>Pentapetalae</taxon>
        <taxon>rosids</taxon>
        <taxon>fabids</taxon>
        <taxon>Malpighiales</taxon>
        <taxon>Euphorbiaceae</taxon>
        <taxon>Crotonoideae</taxon>
        <taxon>Micrandreae</taxon>
        <taxon>Hevea</taxon>
    </lineage>
</organism>
<comment type="function">
    <text evidence="18">Ubiquitous transcription factor required for a diverse set of processes. It is a component of the CCR4 complex involved in the control of gene expression.</text>
</comment>
<evidence type="ECO:0000256" key="10">
    <source>
        <dbReference type="ARBA" id="ARBA00022723"/>
    </source>
</evidence>
<dbReference type="GO" id="GO:0003723">
    <property type="term" value="F:RNA binding"/>
    <property type="evidence" value="ECO:0007669"/>
    <property type="project" value="UniProtKB-KW"/>
</dbReference>
<comment type="subunit">
    <text evidence="6">Component of the CCR4-NOT complex, at least composed of CRR4 and CAF1 proteins.</text>
</comment>